<sequence length="90" mass="10794">MNAITRWSDIPDFADETAEARYWETHELDGRLMAASVHEADSRESTTITLRFDPRMLSRIKRIARSRFLNYQSMMKQWLAERLEDEMRKL</sequence>
<gene>
    <name evidence="1" type="ORF">JIN84_09895</name>
</gene>
<reference evidence="1" key="1">
    <citation type="submission" date="2021-01" db="EMBL/GenBank/DDBJ databases">
        <title>Modified the classification status of verrucomicrobia.</title>
        <authorList>
            <person name="Feng X."/>
        </authorList>
    </citation>
    <scope>NUCLEOTIDE SEQUENCE</scope>
    <source>
        <strain evidence="1">JCM 18052</strain>
    </source>
</reference>
<dbReference type="EMBL" id="JAENIK010000011">
    <property type="protein sequence ID" value="MBK1815931.1"/>
    <property type="molecule type" value="Genomic_DNA"/>
</dbReference>
<comment type="caution">
    <text evidence="1">The sequence shown here is derived from an EMBL/GenBank/DDBJ whole genome shotgun (WGS) entry which is preliminary data.</text>
</comment>
<dbReference type="InterPro" id="IPR022148">
    <property type="entry name" value="CopG_antitoxin"/>
</dbReference>
<dbReference type="Proteomes" id="UP000600139">
    <property type="component" value="Unassembled WGS sequence"/>
</dbReference>
<dbReference type="RefSeq" id="WP_200350891.1">
    <property type="nucleotide sequence ID" value="NZ_BAABHZ010000006.1"/>
</dbReference>
<proteinExistence type="predicted"/>
<dbReference type="AlphaFoldDB" id="A0A934VBH1"/>
<evidence type="ECO:0000313" key="2">
    <source>
        <dbReference type="Proteomes" id="UP000600139"/>
    </source>
</evidence>
<name>A0A934VBH1_9BACT</name>
<organism evidence="1 2">
    <name type="scientific">Luteolibacter yonseiensis</name>
    <dbReference type="NCBI Taxonomy" id="1144680"/>
    <lineage>
        <taxon>Bacteria</taxon>
        <taxon>Pseudomonadati</taxon>
        <taxon>Verrucomicrobiota</taxon>
        <taxon>Verrucomicrobiia</taxon>
        <taxon>Verrucomicrobiales</taxon>
        <taxon>Verrucomicrobiaceae</taxon>
        <taxon>Luteolibacter</taxon>
    </lineage>
</organism>
<evidence type="ECO:0008006" key="3">
    <source>
        <dbReference type="Google" id="ProtNLM"/>
    </source>
</evidence>
<keyword evidence="2" id="KW-1185">Reference proteome</keyword>
<protein>
    <recommendedName>
        <fullName evidence="3">CopG antitoxin of type II toxin-antitoxin system</fullName>
    </recommendedName>
</protein>
<accession>A0A934VBH1</accession>
<evidence type="ECO:0000313" key="1">
    <source>
        <dbReference type="EMBL" id="MBK1815931.1"/>
    </source>
</evidence>
<dbReference type="Pfam" id="PF12441">
    <property type="entry name" value="CopG_antitoxin"/>
    <property type="match status" value="1"/>
</dbReference>